<name>A0A1A9VI32_GLOAU</name>
<dbReference type="AlphaFoldDB" id="A0A1A9VI32"/>
<keyword evidence="1" id="KW-1133">Transmembrane helix</keyword>
<sequence length="101" mass="11591">MIIIFVILLKLCRHNQLSVCTISVDVLQCHCPLNRAIIFVIEIFYDFVLITLLFVYVMLQVFADCNVSNMLCPNNNLQMALCFLYQQSSFIGFSLPAKQHA</sequence>
<evidence type="ECO:0000313" key="2">
    <source>
        <dbReference type="EnsemblMetazoa" id="GAUT038167-PA"/>
    </source>
</evidence>
<keyword evidence="1" id="KW-0812">Transmembrane</keyword>
<evidence type="ECO:0000313" key="3">
    <source>
        <dbReference type="Proteomes" id="UP000078200"/>
    </source>
</evidence>
<keyword evidence="3" id="KW-1185">Reference proteome</keyword>
<feature type="transmembrane region" description="Helical" evidence="1">
    <location>
        <begin position="36"/>
        <end position="59"/>
    </location>
</feature>
<dbReference type="EnsemblMetazoa" id="GAUT038167-RA">
    <property type="protein sequence ID" value="GAUT038167-PA"/>
    <property type="gene ID" value="GAUT038167"/>
</dbReference>
<keyword evidence="1" id="KW-0472">Membrane</keyword>
<proteinExistence type="predicted"/>
<dbReference type="VEuPathDB" id="VectorBase:GAUT038167"/>
<accession>A0A1A9VI32</accession>
<protein>
    <submittedName>
        <fullName evidence="2">Uncharacterized protein</fullName>
    </submittedName>
</protein>
<organism evidence="2 3">
    <name type="scientific">Glossina austeni</name>
    <name type="common">Savannah tsetse fly</name>
    <dbReference type="NCBI Taxonomy" id="7395"/>
    <lineage>
        <taxon>Eukaryota</taxon>
        <taxon>Metazoa</taxon>
        <taxon>Ecdysozoa</taxon>
        <taxon>Arthropoda</taxon>
        <taxon>Hexapoda</taxon>
        <taxon>Insecta</taxon>
        <taxon>Pterygota</taxon>
        <taxon>Neoptera</taxon>
        <taxon>Endopterygota</taxon>
        <taxon>Diptera</taxon>
        <taxon>Brachycera</taxon>
        <taxon>Muscomorpha</taxon>
        <taxon>Hippoboscoidea</taxon>
        <taxon>Glossinidae</taxon>
        <taxon>Glossina</taxon>
    </lineage>
</organism>
<dbReference type="Proteomes" id="UP000078200">
    <property type="component" value="Unassembled WGS sequence"/>
</dbReference>
<reference evidence="2" key="1">
    <citation type="submission" date="2020-05" db="UniProtKB">
        <authorList>
            <consortium name="EnsemblMetazoa"/>
        </authorList>
    </citation>
    <scope>IDENTIFICATION</scope>
    <source>
        <strain evidence="2">TTRI</strain>
    </source>
</reference>
<evidence type="ECO:0000256" key="1">
    <source>
        <dbReference type="SAM" id="Phobius"/>
    </source>
</evidence>